<feature type="region of interest" description="Disordered" evidence="1">
    <location>
        <begin position="1"/>
        <end position="60"/>
    </location>
</feature>
<evidence type="ECO:0000256" key="1">
    <source>
        <dbReference type="SAM" id="MobiDB-lite"/>
    </source>
</evidence>
<reference evidence="2" key="1">
    <citation type="submission" date="2021-03" db="EMBL/GenBank/DDBJ databases">
        <title>Draft genome sequence of rust myrtle Austropuccinia psidii MF-1, a brazilian biotype.</title>
        <authorList>
            <person name="Quecine M.C."/>
            <person name="Pachon D.M.R."/>
            <person name="Bonatelli M.L."/>
            <person name="Correr F.H."/>
            <person name="Franceschini L.M."/>
            <person name="Leite T.F."/>
            <person name="Margarido G.R.A."/>
            <person name="Almeida C.A."/>
            <person name="Ferrarezi J.A."/>
            <person name="Labate C.A."/>
        </authorList>
    </citation>
    <scope>NUCLEOTIDE SEQUENCE</scope>
    <source>
        <strain evidence="2">MF-1</strain>
    </source>
</reference>
<feature type="compositionally biased region" description="Acidic residues" evidence="1">
    <location>
        <begin position="41"/>
        <end position="53"/>
    </location>
</feature>
<dbReference type="EMBL" id="AVOT02006092">
    <property type="protein sequence ID" value="MBW0480745.1"/>
    <property type="molecule type" value="Genomic_DNA"/>
</dbReference>
<gene>
    <name evidence="2" type="ORF">O181_020460</name>
</gene>
<keyword evidence="3" id="KW-1185">Reference proteome</keyword>
<comment type="caution">
    <text evidence="2">The sequence shown here is derived from an EMBL/GenBank/DDBJ whole genome shotgun (WGS) entry which is preliminary data.</text>
</comment>
<organism evidence="2 3">
    <name type="scientific">Austropuccinia psidii MF-1</name>
    <dbReference type="NCBI Taxonomy" id="1389203"/>
    <lineage>
        <taxon>Eukaryota</taxon>
        <taxon>Fungi</taxon>
        <taxon>Dikarya</taxon>
        <taxon>Basidiomycota</taxon>
        <taxon>Pucciniomycotina</taxon>
        <taxon>Pucciniomycetes</taxon>
        <taxon>Pucciniales</taxon>
        <taxon>Sphaerophragmiaceae</taxon>
        <taxon>Austropuccinia</taxon>
    </lineage>
</organism>
<evidence type="ECO:0000313" key="3">
    <source>
        <dbReference type="Proteomes" id="UP000765509"/>
    </source>
</evidence>
<evidence type="ECO:0008006" key="4">
    <source>
        <dbReference type="Google" id="ProtNLM"/>
    </source>
</evidence>
<dbReference type="AlphaFoldDB" id="A0A9Q3GW46"/>
<sequence length="234" mass="26490">MEGAAPPRRGGVKSRRSRSFSGLLGGYPYIFQGPRGRLGEAEDEEGEESEETEVAAAPEASEAANIAHSNQLLVSQAETNFLKIMEQMIQFIGKLTQTVATRDNSKYPEFKTPSMKAPDPFDGTQAHQWRGFIQSCEFISYNDPANFFSERKKVLYSTSFLTGRAGKWMKPYLSNVSNGDPSYLLNTWQLYETQLFTLFGDPNKVRKAEQEWEDLRTKESGNVSLYISYFRSLM</sequence>
<name>A0A9Q3GW46_9BASI</name>
<evidence type="ECO:0000313" key="2">
    <source>
        <dbReference type="EMBL" id="MBW0480745.1"/>
    </source>
</evidence>
<protein>
    <recommendedName>
        <fullName evidence="4">Retrotransposon gag domain-containing protein</fullName>
    </recommendedName>
</protein>
<proteinExistence type="predicted"/>
<accession>A0A9Q3GW46</accession>
<dbReference type="Proteomes" id="UP000765509">
    <property type="component" value="Unassembled WGS sequence"/>
</dbReference>
<dbReference type="OrthoDB" id="2514346at2759"/>